<dbReference type="Proteomes" id="UP000314982">
    <property type="component" value="Unassembled WGS sequence"/>
</dbReference>
<keyword evidence="3" id="KW-0378">Hydrolase</keyword>
<dbReference type="PANTHER" id="PTHR10751">
    <property type="entry name" value="GUANYLATE BINDING PROTEIN"/>
    <property type="match status" value="1"/>
</dbReference>
<dbReference type="GO" id="GO:0005525">
    <property type="term" value="F:GTP binding"/>
    <property type="evidence" value="ECO:0007669"/>
    <property type="project" value="UniProtKB-KW"/>
</dbReference>
<dbReference type="SUPFAM" id="SSF52540">
    <property type="entry name" value="P-loop containing nucleoside triphosphate hydrolases"/>
    <property type="match status" value="1"/>
</dbReference>
<evidence type="ECO:0000256" key="7">
    <source>
        <dbReference type="SAM" id="Coils"/>
    </source>
</evidence>
<organism evidence="9 10">
    <name type="scientific">Hucho hucho</name>
    <name type="common">huchen</name>
    <dbReference type="NCBI Taxonomy" id="62062"/>
    <lineage>
        <taxon>Eukaryota</taxon>
        <taxon>Metazoa</taxon>
        <taxon>Chordata</taxon>
        <taxon>Craniata</taxon>
        <taxon>Vertebrata</taxon>
        <taxon>Euteleostomi</taxon>
        <taxon>Actinopterygii</taxon>
        <taxon>Neopterygii</taxon>
        <taxon>Teleostei</taxon>
        <taxon>Protacanthopterygii</taxon>
        <taxon>Salmoniformes</taxon>
        <taxon>Salmonidae</taxon>
        <taxon>Salmoninae</taxon>
        <taxon>Hucho</taxon>
    </lineage>
</organism>
<dbReference type="InterPro" id="IPR030386">
    <property type="entry name" value="G_GB1_RHD3_dom"/>
</dbReference>
<protein>
    <submittedName>
        <fullName evidence="9">Guanylate binding protein 2</fullName>
    </submittedName>
</protein>
<evidence type="ECO:0000256" key="2">
    <source>
        <dbReference type="ARBA" id="ARBA00022741"/>
    </source>
</evidence>
<dbReference type="CDD" id="cd01851">
    <property type="entry name" value="GBP"/>
    <property type="match status" value="1"/>
</dbReference>
<dbReference type="Gene3D" id="1.20.1000.10">
    <property type="entry name" value="Guanylate-binding protein, C-terminal domain"/>
    <property type="match status" value="2"/>
</dbReference>
<dbReference type="GeneTree" id="ENSGT00940000162297"/>
<dbReference type="Ensembl" id="ENSHHUT00000053810.1">
    <property type="protein sequence ID" value="ENSHHUP00000051979.1"/>
    <property type="gene ID" value="ENSHHUG00000031225.1"/>
</dbReference>
<accession>A0A4W5NSG7</accession>
<dbReference type="Pfam" id="PF02841">
    <property type="entry name" value="GBP_C"/>
    <property type="match status" value="1"/>
</dbReference>
<reference evidence="9" key="3">
    <citation type="submission" date="2025-09" db="UniProtKB">
        <authorList>
            <consortium name="Ensembl"/>
        </authorList>
    </citation>
    <scope>IDENTIFICATION</scope>
</reference>
<reference evidence="10" key="1">
    <citation type="submission" date="2018-06" db="EMBL/GenBank/DDBJ databases">
        <title>Genome assembly of Danube salmon.</title>
        <authorList>
            <person name="Macqueen D.J."/>
            <person name="Gundappa M.K."/>
        </authorList>
    </citation>
    <scope>NUCLEOTIDE SEQUENCE [LARGE SCALE GENOMIC DNA]</scope>
</reference>
<keyword evidence="2" id="KW-0547">Nucleotide-binding</keyword>
<dbReference type="STRING" id="62062.ENSHHUP00000051979"/>
<dbReference type="GO" id="GO:0045087">
    <property type="term" value="P:innate immune response"/>
    <property type="evidence" value="ECO:0007669"/>
    <property type="project" value="UniProtKB-KW"/>
</dbReference>
<dbReference type="FunFam" id="3.40.50.300:FF:002830">
    <property type="entry name" value="Guanylate-binding protein 2"/>
    <property type="match status" value="1"/>
</dbReference>
<keyword evidence="4" id="KW-0391">Immunity</keyword>
<keyword evidence="5" id="KW-0342">GTP-binding</keyword>
<evidence type="ECO:0000256" key="6">
    <source>
        <dbReference type="PROSITE-ProRule" id="PRU01052"/>
    </source>
</evidence>
<evidence type="ECO:0000256" key="4">
    <source>
        <dbReference type="ARBA" id="ARBA00022859"/>
    </source>
</evidence>
<comment type="similarity">
    <text evidence="6">Belongs to the TRAFAC class dynamin-like GTPase superfamily. GB1/RHD3 GTPase family.</text>
</comment>
<dbReference type="PROSITE" id="PS51715">
    <property type="entry name" value="G_GB1_RHD3"/>
    <property type="match status" value="1"/>
</dbReference>
<dbReference type="InterPro" id="IPR003191">
    <property type="entry name" value="Guanylate-bd/ATL_C"/>
</dbReference>
<name>A0A4W5NSG7_9TELE</name>
<feature type="coiled-coil region" evidence="7">
    <location>
        <begin position="505"/>
        <end position="532"/>
    </location>
</feature>
<dbReference type="Gene3D" id="3.40.50.300">
    <property type="entry name" value="P-loop containing nucleotide triphosphate hydrolases"/>
    <property type="match status" value="1"/>
</dbReference>
<dbReference type="InterPro" id="IPR027417">
    <property type="entry name" value="P-loop_NTPase"/>
</dbReference>
<feature type="domain" description="GB1/RHD3-type G" evidence="8">
    <location>
        <begin position="30"/>
        <end position="252"/>
    </location>
</feature>
<dbReference type="InterPro" id="IPR036543">
    <property type="entry name" value="Guanylate-bd_C_sf"/>
</dbReference>
<evidence type="ECO:0000259" key="8">
    <source>
        <dbReference type="PROSITE" id="PS51715"/>
    </source>
</evidence>
<evidence type="ECO:0000256" key="3">
    <source>
        <dbReference type="ARBA" id="ARBA00022801"/>
    </source>
</evidence>
<evidence type="ECO:0000313" key="9">
    <source>
        <dbReference type="Ensembl" id="ENSHHUP00000051979.1"/>
    </source>
</evidence>
<sequence>MKEPVCLIENDSDGKLRVVRSALDILDQIDQHVVVVSVVGLYRTGKSYLMNKLAGEKKGFALGATIQSKTKGIWMWCVPHPEKRDHTLVLLDTEGLGDVEKGDEKNDNWIFSLAVLLSSTLVYNSLGTIDNNALEKLHYVTELTEHIKVKSNQRDGEESSEYLRYFPSFVWTVRDFTLTLEVEPSGYKKDQAYNLPRSCLRNYFSPRWCFVFERPASGDKMRRMEELTDADLEPAFVEQAKEFCDHVFMEAKTKTLKQGLKVTGRREYYMLGNLAETYVSAIRSGQIPCLDNAVLALAQIENSSAIERARAHYQKGMADWVAYPTETQEELSEVHAVMEKEAVAIFINNSFKDEDQKYQLELMRNYKESQKACESKIECIFDLLEVRIRDGSYMTSGGYKEYCNDLKLATSEYRSEGGRGVKAEEVLKEYLERKASIGQAILSSDQSLTEAEQRAEGEITDTMKMHSMTWQQHSNDHQMEAYLSLSLIFISLSLSHTHILCLPFSAVEQAKREASERENRAMEEQLVVQERLRVDQQRTYEENVNQLMERMSRDSRNAVAEHDRVLQARLKVGIKKKHKH</sequence>
<dbReference type="GO" id="GO:0003924">
    <property type="term" value="F:GTPase activity"/>
    <property type="evidence" value="ECO:0007669"/>
    <property type="project" value="InterPro"/>
</dbReference>
<keyword evidence="10" id="KW-1185">Reference proteome</keyword>
<dbReference type="CDD" id="cd16269">
    <property type="entry name" value="GBP_C"/>
    <property type="match status" value="1"/>
</dbReference>
<proteinExistence type="inferred from homology"/>
<evidence type="ECO:0000313" key="10">
    <source>
        <dbReference type="Proteomes" id="UP000314982"/>
    </source>
</evidence>
<dbReference type="InterPro" id="IPR037684">
    <property type="entry name" value="GBP_C"/>
</dbReference>
<keyword evidence="7" id="KW-0175">Coiled coil</keyword>
<keyword evidence="1" id="KW-0399">Innate immunity</keyword>
<dbReference type="Pfam" id="PF02263">
    <property type="entry name" value="GBP"/>
    <property type="match status" value="1"/>
</dbReference>
<reference evidence="9" key="2">
    <citation type="submission" date="2025-08" db="UniProtKB">
        <authorList>
            <consortium name="Ensembl"/>
        </authorList>
    </citation>
    <scope>IDENTIFICATION</scope>
</reference>
<dbReference type="SUPFAM" id="SSF48340">
    <property type="entry name" value="Interferon-induced guanylate-binding protein 1 (GBP1), C-terminal domain"/>
    <property type="match status" value="2"/>
</dbReference>
<dbReference type="AlphaFoldDB" id="A0A4W5NSG7"/>
<evidence type="ECO:0000256" key="1">
    <source>
        <dbReference type="ARBA" id="ARBA00022588"/>
    </source>
</evidence>
<dbReference type="InterPro" id="IPR015894">
    <property type="entry name" value="Guanylate-bd_N"/>
</dbReference>
<evidence type="ECO:0000256" key="5">
    <source>
        <dbReference type="ARBA" id="ARBA00023134"/>
    </source>
</evidence>